<evidence type="ECO:0000256" key="3">
    <source>
        <dbReference type="ARBA" id="ARBA00022448"/>
    </source>
</evidence>
<dbReference type="PANTHER" id="PTHR24223">
    <property type="entry name" value="ATP-BINDING CASSETTE SUB-FAMILY C"/>
    <property type="match status" value="1"/>
</dbReference>
<keyword evidence="7 10" id="KW-1133">Transmembrane helix</keyword>
<keyword evidence="8 10" id="KW-0472">Membrane</keyword>
<dbReference type="Pfam" id="PF00664">
    <property type="entry name" value="ABC_membrane"/>
    <property type="match status" value="1"/>
</dbReference>
<feature type="region of interest" description="Disordered" evidence="9">
    <location>
        <begin position="1"/>
        <end position="25"/>
    </location>
</feature>
<accession>A0ABD3QQP7</accession>
<evidence type="ECO:0000256" key="9">
    <source>
        <dbReference type="SAM" id="MobiDB-lite"/>
    </source>
</evidence>
<dbReference type="AlphaFoldDB" id="A0ABD3QQP7"/>
<keyword evidence="3" id="KW-0813">Transport</keyword>
<dbReference type="PANTHER" id="PTHR24223:SF456">
    <property type="entry name" value="MULTIDRUG RESISTANCE-ASSOCIATED PROTEIN LETHAL(2)03659"/>
    <property type="match status" value="1"/>
</dbReference>
<feature type="transmembrane region" description="Helical" evidence="10">
    <location>
        <begin position="344"/>
        <end position="364"/>
    </location>
</feature>
<evidence type="ECO:0000256" key="4">
    <source>
        <dbReference type="ARBA" id="ARBA00022692"/>
    </source>
</evidence>
<keyword evidence="4 10" id="KW-0812">Transmembrane</keyword>
<proteinExistence type="inferred from homology"/>
<dbReference type="PROSITE" id="PS50929">
    <property type="entry name" value="ABC_TM1F"/>
    <property type="match status" value="1"/>
</dbReference>
<evidence type="ECO:0000313" key="13">
    <source>
        <dbReference type="Proteomes" id="UP001516023"/>
    </source>
</evidence>
<evidence type="ECO:0000256" key="10">
    <source>
        <dbReference type="SAM" id="Phobius"/>
    </source>
</evidence>
<dbReference type="SUPFAM" id="SSF90123">
    <property type="entry name" value="ABC transporter transmembrane region"/>
    <property type="match status" value="1"/>
</dbReference>
<keyword evidence="6" id="KW-0067">ATP-binding</keyword>
<dbReference type="Gene3D" id="1.20.1560.10">
    <property type="entry name" value="ABC transporter type 1, transmembrane domain"/>
    <property type="match status" value="1"/>
</dbReference>
<feature type="transmembrane region" description="Helical" evidence="10">
    <location>
        <begin position="242"/>
        <end position="270"/>
    </location>
</feature>
<gene>
    <name evidence="12" type="ORF">HJC23_007544</name>
</gene>
<organism evidence="12 13">
    <name type="scientific">Cyclotella cryptica</name>
    <dbReference type="NCBI Taxonomy" id="29204"/>
    <lineage>
        <taxon>Eukaryota</taxon>
        <taxon>Sar</taxon>
        <taxon>Stramenopiles</taxon>
        <taxon>Ochrophyta</taxon>
        <taxon>Bacillariophyta</taxon>
        <taxon>Coscinodiscophyceae</taxon>
        <taxon>Thalassiosirophycidae</taxon>
        <taxon>Stephanodiscales</taxon>
        <taxon>Stephanodiscaceae</taxon>
        <taxon>Cyclotella</taxon>
    </lineage>
</organism>
<name>A0ABD3QQP7_9STRA</name>
<evidence type="ECO:0000256" key="5">
    <source>
        <dbReference type="ARBA" id="ARBA00022741"/>
    </source>
</evidence>
<reference evidence="12 13" key="1">
    <citation type="journal article" date="2020" name="G3 (Bethesda)">
        <title>Improved Reference Genome for Cyclotella cryptica CCMP332, a Model for Cell Wall Morphogenesis, Salinity Adaptation, and Lipid Production in Diatoms (Bacillariophyta).</title>
        <authorList>
            <person name="Roberts W.R."/>
            <person name="Downey K.M."/>
            <person name="Ruck E.C."/>
            <person name="Traller J.C."/>
            <person name="Alverson A.J."/>
        </authorList>
    </citation>
    <scope>NUCLEOTIDE SEQUENCE [LARGE SCALE GENOMIC DNA]</scope>
    <source>
        <strain evidence="12 13">CCMP332</strain>
    </source>
</reference>
<evidence type="ECO:0000256" key="8">
    <source>
        <dbReference type="ARBA" id="ARBA00023136"/>
    </source>
</evidence>
<dbReference type="GO" id="GO:0005524">
    <property type="term" value="F:ATP binding"/>
    <property type="evidence" value="ECO:0007669"/>
    <property type="project" value="UniProtKB-KW"/>
</dbReference>
<sequence>MTSSSKDTTTSPSSSDQPPPRPPHPFLHATLLSKLLFIWPNTFMNKTHSDGSSSILQECDLPEVLPNDSSQKNLNDFRTMWEKEKQRAATVMERHRRTHGDKTVSAHVPPPPSAHPSLRRAYAMDFLTSLWFVQPIDGIGGTTLCRMVQKPWPLGYLLQSFEGAGCGGGPLGRGYGGEWICRFDGTSSCVLLDLEERNAISASPPLPQSTTNPSVPLSSTSNIELLSSKKGKTSTFHLRGKLVVAILGVGWFVIGWSFAAGFGLLIFVFVPMQFHLSKKFAILRGKIARITDERVTQVSQAVSGVRVMKMAGWEENFEQRVASIRSAEVGQIERVNRYRALNEAIFYFCNVATSVVIFIIHVAHGGLLTPRTVFTTMVLINIAQLEITKHFSLGVMGVSECYVSIGRIQKFLRAQSSRK</sequence>
<dbReference type="GO" id="GO:0016020">
    <property type="term" value="C:membrane"/>
    <property type="evidence" value="ECO:0007669"/>
    <property type="project" value="UniProtKB-SubCell"/>
</dbReference>
<evidence type="ECO:0000256" key="2">
    <source>
        <dbReference type="ARBA" id="ARBA00009726"/>
    </source>
</evidence>
<protein>
    <recommendedName>
        <fullName evidence="11">ABC transmembrane type-1 domain-containing protein</fullName>
    </recommendedName>
</protein>
<comment type="caution">
    <text evidence="12">The sequence shown here is derived from an EMBL/GenBank/DDBJ whole genome shotgun (WGS) entry which is preliminary data.</text>
</comment>
<evidence type="ECO:0000256" key="1">
    <source>
        <dbReference type="ARBA" id="ARBA00004141"/>
    </source>
</evidence>
<evidence type="ECO:0000256" key="6">
    <source>
        <dbReference type="ARBA" id="ARBA00022840"/>
    </source>
</evidence>
<comment type="similarity">
    <text evidence="2">Belongs to the ABC transporter superfamily. ABCC family. Conjugate transporter (TC 3.A.1.208) subfamily.</text>
</comment>
<dbReference type="InterPro" id="IPR050173">
    <property type="entry name" value="ABC_transporter_C-like"/>
</dbReference>
<keyword evidence="5" id="KW-0547">Nucleotide-binding</keyword>
<dbReference type="Proteomes" id="UP001516023">
    <property type="component" value="Unassembled WGS sequence"/>
</dbReference>
<feature type="compositionally biased region" description="Low complexity" evidence="9">
    <location>
        <begin position="1"/>
        <end position="16"/>
    </location>
</feature>
<dbReference type="InterPro" id="IPR036640">
    <property type="entry name" value="ABC1_TM_sf"/>
</dbReference>
<dbReference type="EMBL" id="JABMIG020000017">
    <property type="protein sequence ID" value="KAL3802767.1"/>
    <property type="molecule type" value="Genomic_DNA"/>
</dbReference>
<evidence type="ECO:0000259" key="11">
    <source>
        <dbReference type="PROSITE" id="PS50929"/>
    </source>
</evidence>
<evidence type="ECO:0000313" key="12">
    <source>
        <dbReference type="EMBL" id="KAL3802767.1"/>
    </source>
</evidence>
<keyword evidence="13" id="KW-1185">Reference proteome</keyword>
<dbReference type="InterPro" id="IPR011527">
    <property type="entry name" value="ABC1_TM_dom"/>
</dbReference>
<feature type="domain" description="ABC transmembrane type-1" evidence="11">
    <location>
        <begin position="242"/>
        <end position="384"/>
    </location>
</feature>
<comment type="subcellular location">
    <subcellularLocation>
        <location evidence="1">Membrane</location>
        <topology evidence="1">Multi-pass membrane protein</topology>
    </subcellularLocation>
</comment>
<evidence type="ECO:0000256" key="7">
    <source>
        <dbReference type="ARBA" id="ARBA00022989"/>
    </source>
</evidence>